<evidence type="ECO:0000313" key="3">
    <source>
        <dbReference type="Proteomes" id="UP000017836"/>
    </source>
</evidence>
<keyword evidence="3" id="KW-1185">Reference proteome</keyword>
<feature type="transmembrane region" description="Helical" evidence="1">
    <location>
        <begin position="152"/>
        <end position="175"/>
    </location>
</feature>
<protein>
    <submittedName>
        <fullName evidence="2">Uncharacterized protein</fullName>
    </submittedName>
</protein>
<keyword evidence="1" id="KW-0812">Transmembrane</keyword>
<evidence type="ECO:0000313" key="2">
    <source>
        <dbReference type="EMBL" id="ERM93625.1"/>
    </source>
</evidence>
<keyword evidence="1" id="KW-0472">Membrane</keyword>
<proteinExistence type="predicted"/>
<evidence type="ECO:0000256" key="1">
    <source>
        <dbReference type="SAM" id="Phobius"/>
    </source>
</evidence>
<keyword evidence="1" id="KW-1133">Transmembrane helix</keyword>
<dbReference type="HOGENOM" id="CLU_1470117_0_0_1"/>
<dbReference type="EMBL" id="KI397628">
    <property type="protein sequence ID" value="ERM93625.1"/>
    <property type="molecule type" value="Genomic_DNA"/>
</dbReference>
<dbReference type="Proteomes" id="UP000017836">
    <property type="component" value="Unassembled WGS sequence"/>
</dbReference>
<name>W1NES0_AMBTC</name>
<organism evidence="2 3">
    <name type="scientific">Amborella trichopoda</name>
    <dbReference type="NCBI Taxonomy" id="13333"/>
    <lineage>
        <taxon>Eukaryota</taxon>
        <taxon>Viridiplantae</taxon>
        <taxon>Streptophyta</taxon>
        <taxon>Embryophyta</taxon>
        <taxon>Tracheophyta</taxon>
        <taxon>Spermatophyta</taxon>
        <taxon>Magnoliopsida</taxon>
        <taxon>Amborellales</taxon>
        <taxon>Amborellaceae</taxon>
        <taxon>Amborella</taxon>
    </lineage>
</organism>
<dbReference type="AlphaFoldDB" id="W1NES0"/>
<accession>W1NES0</accession>
<sequence>MAFHLFKRPSFSIPGHPSNALGTLNTNIISMQARSNGWAFCCSEAKARRARRRSGSPTTAYVDPTVLSNLAAARSLTNDLPATRSMKNLSKIAFFISDSPATTSVDPTLFSKFTPSLWLILLGHESRLALHPLQIWPSRVSNSLRYKSGKTYIFLLVFEEVVAKGFIYIYIYILFSITPHYNNY</sequence>
<reference evidence="3" key="1">
    <citation type="journal article" date="2013" name="Science">
        <title>The Amborella genome and the evolution of flowering plants.</title>
        <authorList>
            <consortium name="Amborella Genome Project"/>
        </authorList>
    </citation>
    <scope>NUCLEOTIDE SEQUENCE [LARGE SCALE GENOMIC DNA]</scope>
</reference>
<gene>
    <name evidence="2" type="ORF">AMTR_s00004p00144840</name>
</gene>
<dbReference type="Gramene" id="ERM93625">
    <property type="protein sequence ID" value="ERM93625"/>
    <property type="gene ID" value="AMTR_s00004p00144840"/>
</dbReference>